<dbReference type="GO" id="GO:0008270">
    <property type="term" value="F:zinc ion binding"/>
    <property type="evidence" value="ECO:0007669"/>
    <property type="project" value="InterPro"/>
</dbReference>
<reference evidence="1 2" key="1">
    <citation type="journal article" date="2016" name="Nat. Commun.">
        <title>Thousands of microbial genomes shed light on interconnected biogeochemical processes in an aquifer system.</title>
        <authorList>
            <person name="Anantharaman K."/>
            <person name="Brown C.T."/>
            <person name="Hug L.A."/>
            <person name="Sharon I."/>
            <person name="Castelle C.J."/>
            <person name="Probst A.J."/>
            <person name="Thomas B.C."/>
            <person name="Singh A."/>
            <person name="Wilkins M.J."/>
            <person name="Karaoz U."/>
            <person name="Brodie E.L."/>
            <person name="Williams K.H."/>
            <person name="Hubbard S.S."/>
            <person name="Banfield J.F."/>
        </authorList>
    </citation>
    <scope>NUCLEOTIDE SEQUENCE [LARGE SCALE GENOMIC DNA]</scope>
</reference>
<gene>
    <name evidence="1" type="ORF">A2719_03145</name>
</gene>
<comment type="caution">
    <text evidence="1">The sequence shown here is derived from an EMBL/GenBank/DDBJ whole genome shotgun (WGS) entry which is preliminary data.</text>
</comment>
<evidence type="ECO:0008006" key="3">
    <source>
        <dbReference type="Google" id="ProtNLM"/>
    </source>
</evidence>
<proteinExistence type="predicted"/>
<evidence type="ECO:0000313" key="1">
    <source>
        <dbReference type="EMBL" id="OGZ43933.1"/>
    </source>
</evidence>
<dbReference type="AlphaFoldDB" id="A0A1G2G0T0"/>
<name>A0A1G2G0T0_9BACT</name>
<dbReference type="STRING" id="1802114.A2719_03145"/>
<protein>
    <recommendedName>
        <fullName evidence="3">Carbonic anhydrase</fullName>
    </recommendedName>
</protein>
<dbReference type="EMBL" id="MHNK01000010">
    <property type="protein sequence ID" value="OGZ43933.1"/>
    <property type="molecule type" value="Genomic_DNA"/>
</dbReference>
<dbReference type="Gene3D" id="3.40.1050.10">
    <property type="entry name" value="Carbonic anhydrase"/>
    <property type="match status" value="1"/>
</dbReference>
<accession>A0A1G2G0T0</accession>
<organism evidence="1 2">
    <name type="scientific">Candidatus Ryanbacteria bacterium RIFCSPHIGHO2_01_FULL_45_22</name>
    <dbReference type="NCBI Taxonomy" id="1802114"/>
    <lineage>
        <taxon>Bacteria</taxon>
        <taxon>Candidatus Ryaniibacteriota</taxon>
    </lineage>
</organism>
<dbReference type="InterPro" id="IPR036874">
    <property type="entry name" value="Carbonic_anhydrase_sf"/>
</dbReference>
<sequence>MNPDASLIKFNKAEFLSGKQIIALETAKDHYHADAAVVWCFDDRFSSALSVFLETKQIKRKDLVCIAGGLKTLASPDNENDRTFVLGQILASIALHHTPTVYLMVHSDCGKYGGLQTFGNDENAELRHYQLEAKRAVDFLTANLEASIKIEPVFVDFTGVWKI</sequence>
<dbReference type="GO" id="GO:0004089">
    <property type="term" value="F:carbonate dehydratase activity"/>
    <property type="evidence" value="ECO:0007669"/>
    <property type="project" value="InterPro"/>
</dbReference>
<evidence type="ECO:0000313" key="2">
    <source>
        <dbReference type="Proteomes" id="UP000177480"/>
    </source>
</evidence>
<dbReference type="Proteomes" id="UP000177480">
    <property type="component" value="Unassembled WGS sequence"/>
</dbReference>